<protein>
    <submittedName>
        <fullName evidence="8">FAD-containing monooxygenase EthA</fullName>
    </submittedName>
</protein>
<dbReference type="EMBL" id="PKUS01000001">
    <property type="protein sequence ID" value="PLW70630.1"/>
    <property type="molecule type" value="Genomic_DNA"/>
</dbReference>
<reference evidence="8 9" key="1">
    <citation type="submission" date="2018-01" db="EMBL/GenBank/DDBJ databases">
        <title>The draft genome sequence of Halioglobus lutimaris HF004.</title>
        <authorList>
            <person name="Du Z.-J."/>
            <person name="Shi M.-J."/>
        </authorList>
    </citation>
    <scope>NUCLEOTIDE SEQUENCE [LARGE SCALE GENOMIC DNA]</scope>
    <source>
        <strain evidence="8 9">HF004</strain>
    </source>
</reference>
<dbReference type="GO" id="GO:0050660">
    <property type="term" value="F:flavin adenine dinucleotide binding"/>
    <property type="evidence" value="ECO:0007669"/>
    <property type="project" value="InterPro"/>
</dbReference>
<evidence type="ECO:0000256" key="2">
    <source>
        <dbReference type="ARBA" id="ARBA00010139"/>
    </source>
</evidence>
<gene>
    <name evidence="8" type="ORF">C0039_00410</name>
</gene>
<dbReference type="PRINTS" id="PR00411">
    <property type="entry name" value="PNDRDTASEI"/>
</dbReference>
<sequence length="502" mass="56827">MEQEIFDVIVVGAGLSGIGAAYHLRDKCPDRSVVILEARDAIGGTWDLFRYPGIRSDSDMHTLGYNFKPWRAEKAIADGPSILKYVRDTAEEYGIDRKIRFQHRVVSADWSSTDSLWTVQVNRGETSEIVTMQCQFLLLCSGYYNYEHGHRPDFPGKDRFQGDIVYPQFWPQELDYSGKKVVVIGSGATAVTLVPSMAEKASEVVMLQRSPTYVISRPDKDRVANILRKILPESWAYSITRFKNTAMQQFVYHRSRVAPESVKRKLLKDVRKELGPDYDVDKHFTPRYNPWDQRLCLVPNSDLFKSIRSGKARVVTDHIETFTENGIQLKSGERLEADIIVSATGLELVVMGGASFSVDGAAVEFAREWTYKGLMVSGVPNLVSTFGYINASWTLRADLTAEWVCRVLNKMKATGSTCVVPILPDSLKSMPARKWIADFPAGYMERVMHLFPRQGDREPWINPQNYRKDRKMFLQDDLADGTLRFSSPKPAAHDSIARRSGT</sequence>
<accession>A0A2N5X814</accession>
<comment type="caution">
    <text evidence="8">The sequence shown here is derived from an EMBL/GenBank/DDBJ whole genome shotgun (WGS) entry which is preliminary data.</text>
</comment>
<evidence type="ECO:0000256" key="5">
    <source>
        <dbReference type="ARBA" id="ARBA00022857"/>
    </source>
</evidence>
<keyword evidence="9" id="KW-1185">Reference proteome</keyword>
<comment type="cofactor">
    <cofactor evidence="1">
        <name>FAD</name>
        <dbReference type="ChEBI" id="CHEBI:57692"/>
    </cofactor>
</comment>
<dbReference type="Pfam" id="PF00743">
    <property type="entry name" value="FMO-like"/>
    <property type="match status" value="1"/>
</dbReference>
<evidence type="ECO:0000256" key="6">
    <source>
        <dbReference type="ARBA" id="ARBA00023002"/>
    </source>
</evidence>
<dbReference type="InterPro" id="IPR036188">
    <property type="entry name" value="FAD/NAD-bd_sf"/>
</dbReference>
<evidence type="ECO:0000256" key="4">
    <source>
        <dbReference type="ARBA" id="ARBA00022827"/>
    </source>
</evidence>
<keyword evidence="4" id="KW-0274">FAD</keyword>
<proteinExistence type="inferred from homology"/>
<dbReference type="PANTHER" id="PTHR43872:SF1">
    <property type="entry name" value="MONOOXYGENASE, PUTATIVE (AFU_ORTHOLOGUE AFUA_8G02570)-RELATED"/>
    <property type="match status" value="1"/>
</dbReference>
<dbReference type="OrthoDB" id="312624at2"/>
<dbReference type="GO" id="GO:0004499">
    <property type="term" value="F:N,N-dimethylaniline monooxygenase activity"/>
    <property type="evidence" value="ECO:0007669"/>
    <property type="project" value="InterPro"/>
</dbReference>
<dbReference type="InterPro" id="IPR051820">
    <property type="entry name" value="FAD-binding_MO"/>
</dbReference>
<organism evidence="8 9">
    <name type="scientific">Pseudohalioglobus lutimaris</name>
    <dbReference type="NCBI Taxonomy" id="1737061"/>
    <lineage>
        <taxon>Bacteria</taxon>
        <taxon>Pseudomonadati</taxon>
        <taxon>Pseudomonadota</taxon>
        <taxon>Gammaproteobacteria</taxon>
        <taxon>Cellvibrionales</taxon>
        <taxon>Halieaceae</taxon>
        <taxon>Pseudohalioglobus</taxon>
    </lineage>
</organism>
<keyword evidence="3" id="KW-0285">Flavoprotein</keyword>
<evidence type="ECO:0000313" key="8">
    <source>
        <dbReference type="EMBL" id="PLW70630.1"/>
    </source>
</evidence>
<dbReference type="SUPFAM" id="SSF51905">
    <property type="entry name" value="FAD/NAD(P)-binding domain"/>
    <property type="match status" value="1"/>
</dbReference>
<dbReference type="RefSeq" id="WP_101516945.1">
    <property type="nucleotide sequence ID" value="NZ_PKUS01000001.1"/>
</dbReference>
<dbReference type="AlphaFoldDB" id="A0A2N5X814"/>
<keyword evidence="6" id="KW-0560">Oxidoreductase</keyword>
<evidence type="ECO:0000313" key="9">
    <source>
        <dbReference type="Proteomes" id="UP000235005"/>
    </source>
</evidence>
<dbReference type="Pfam" id="PF13450">
    <property type="entry name" value="NAD_binding_8"/>
    <property type="match status" value="1"/>
</dbReference>
<dbReference type="PANTHER" id="PTHR43872">
    <property type="entry name" value="MONOOXYGENASE, PUTATIVE (AFU_ORTHOLOGUE AFUA_8G02570)-RELATED"/>
    <property type="match status" value="1"/>
</dbReference>
<keyword evidence="5" id="KW-0521">NADP</keyword>
<evidence type="ECO:0000256" key="1">
    <source>
        <dbReference type="ARBA" id="ARBA00001974"/>
    </source>
</evidence>
<dbReference type="FunFam" id="3.50.50.60:FF:000228">
    <property type="entry name" value="FAD-containing monooxygenase EthA"/>
    <property type="match status" value="1"/>
</dbReference>
<dbReference type="Proteomes" id="UP000235005">
    <property type="component" value="Unassembled WGS sequence"/>
</dbReference>
<keyword evidence="7 8" id="KW-0503">Monooxygenase</keyword>
<name>A0A2N5X814_9GAMM</name>
<evidence type="ECO:0000256" key="7">
    <source>
        <dbReference type="ARBA" id="ARBA00023033"/>
    </source>
</evidence>
<dbReference type="Gene3D" id="3.50.50.60">
    <property type="entry name" value="FAD/NAD(P)-binding domain"/>
    <property type="match status" value="3"/>
</dbReference>
<evidence type="ECO:0000256" key="3">
    <source>
        <dbReference type="ARBA" id="ARBA00022630"/>
    </source>
</evidence>
<comment type="similarity">
    <text evidence="2">Belongs to the FAD-binding monooxygenase family.</text>
</comment>
<dbReference type="GO" id="GO:0050661">
    <property type="term" value="F:NADP binding"/>
    <property type="evidence" value="ECO:0007669"/>
    <property type="project" value="InterPro"/>
</dbReference>
<dbReference type="InterPro" id="IPR020946">
    <property type="entry name" value="Flavin_mOase-like"/>
</dbReference>